<keyword evidence="8 10" id="KW-0342">GTP-binding</keyword>
<dbReference type="NCBIfam" id="TIGR00484">
    <property type="entry name" value="EF-G"/>
    <property type="match status" value="1"/>
</dbReference>
<feature type="binding site" evidence="10">
    <location>
        <begin position="228"/>
        <end position="231"/>
    </location>
    <ligand>
        <name>GTP</name>
        <dbReference type="ChEBI" id="CHEBI:37565"/>
    </ligand>
</feature>
<evidence type="ECO:0000256" key="1">
    <source>
        <dbReference type="ARBA" id="ARBA00004173"/>
    </source>
</evidence>
<accession>A0A194XF53</accession>
<organism evidence="12 13">
    <name type="scientific">Mollisia scopiformis</name>
    <name type="common">Conifer needle endophyte fungus</name>
    <name type="synonym">Phialocephala scopiformis</name>
    <dbReference type="NCBI Taxonomy" id="149040"/>
    <lineage>
        <taxon>Eukaryota</taxon>
        <taxon>Fungi</taxon>
        <taxon>Dikarya</taxon>
        <taxon>Ascomycota</taxon>
        <taxon>Pezizomycotina</taxon>
        <taxon>Leotiomycetes</taxon>
        <taxon>Helotiales</taxon>
        <taxon>Mollisiaceae</taxon>
        <taxon>Mollisia</taxon>
    </lineage>
</organism>
<dbReference type="Pfam" id="PF14492">
    <property type="entry name" value="EFG_III"/>
    <property type="match status" value="1"/>
</dbReference>
<dbReference type="KEGG" id="psco:LY89DRAFT_696240"/>
<comment type="similarity">
    <text evidence="10">Belongs to the GTP-binding elongation factor family. EF-G/EF-2 subfamily.</text>
</comment>
<dbReference type="Gene3D" id="3.30.70.240">
    <property type="match status" value="1"/>
</dbReference>
<evidence type="ECO:0000313" key="13">
    <source>
        <dbReference type="Proteomes" id="UP000070700"/>
    </source>
</evidence>
<comment type="function">
    <text evidence="10">Mitochondrial GTPase that catalyzes the GTP-dependent ribosomal translocation step during translation elongation. During this step, the ribosome changes from the pre-translocational (PRE) to the post-translocational (POST) state as the newly formed A-site-bound peptidyl-tRNA and P-site-bound deacylated tRNA move to the P and E sites, respectively. Catalyzes the coordinated movement of the two tRNA molecules, the mRNA and conformational changes in the ribosome.</text>
</comment>
<reference evidence="12 13" key="1">
    <citation type="submission" date="2015-10" db="EMBL/GenBank/DDBJ databases">
        <title>Full genome of DAOMC 229536 Phialocephala scopiformis, a fungal endophyte of spruce producing the potent anti-insectan compound rugulosin.</title>
        <authorList>
            <consortium name="DOE Joint Genome Institute"/>
            <person name="Walker A.K."/>
            <person name="Frasz S.L."/>
            <person name="Seifert K.A."/>
            <person name="Miller J.D."/>
            <person name="Mondo S.J."/>
            <person name="Labutti K."/>
            <person name="Lipzen A."/>
            <person name="Dockter R."/>
            <person name="Kennedy M."/>
            <person name="Grigoriev I.V."/>
            <person name="Spatafora J.W."/>
        </authorList>
    </citation>
    <scope>NUCLEOTIDE SEQUENCE [LARGE SCALE GENOMIC DNA]</scope>
    <source>
        <strain evidence="12 13">CBS 120377</strain>
    </source>
</reference>
<dbReference type="InterPro" id="IPR005225">
    <property type="entry name" value="Small_GTP-bd"/>
</dbReference>
<comment type="pathway">
    <text evidence="10">Protein biosynthesis; polypeptide chain elongation.</text>
</comment>
<dbReference type="InterPro" id="IPR009022">
    <property type="entry name" value="EFG_III"/>
</dbReference>
<dbReference type="InterPro" id="IPR004540">
    <property type="entry name" value="Transl_elong_EFG/EF2"/>
</dbReference>
<dbReference type="SMART" id="SM00889">
    <property type="entry name" value="EFG_IV"/>
    <property type="match status" value="1"/>
</dbReference>
<dbReference type="InterPro" id="IPR000640">
    <property type="entry name" value="EFG_V-like"/>
</dbReference>
<comment type="function">
    <text evidence="9">Catalyzes the GTP-dependent ribosomal translocation step during translation elongation. During this step, the ribosome changes from the pre-translocational (PRE) to the post-translocational (POST) state as the newly formed A-site-bound peptidyl-tRNA and P-site-bound deacylated tRNA move to the P and E sites, respectively. Catalyzes the coordinated movement of the two tRNA molecules, the mRNA and conformational changes in the ribosome.</text>
</comment>
<evidence type="ECO:0000256" key="3">
    <source>
        <dbReference type="ARBA" id="ARBA00022741"/>
    </source>
</evidence>
<evidence type="ECO:0000256" key="5">
    <source>
        <dbReference type="ARBA" id="ARBA00022917"/>
    </source>
</evidence>
<dbReference type="GO" id="GO:0070125">
    <property type="term" value="P:mitochondrial translational elongation"/>
    <property type="evidence" value="ECO:0007669"/>
    <property type="project" value="UniProtKB-UniRule"/>
</dbReference>
<dbReference type="InterPro" id="IPR009000">
    <property type="entry name" value="Transl_B-barrel_sf"/>
</dbReference>
<evidence type="ECO:0000313" key="12">
    <source>
        <dbReference type="EMBL" id="KUJ18764.1"/>
    </source>
</evidence>
<evidence type="ECO:0000256" key="4">
    <source>
        <dbReference type="ARBA" id="ARBA00022768"/>
    </source>
</evidence>
<protein>
    <recommendedName>
        <fullName evidence="10">Elongation factor G, mitochondrial</fullName>
        <shortName evidence="10">EF-Gmt</shortName>
    </recommendedName>
    <alternativeName>
        <fullName evidence="10">Elongation factor G 1, mitochondrial</fullName>
        <shortName evidence="10">mEF-G 1</shortName>
    </alternativeName>
    <alternativeName>
        <fullName evidence="10">Elongation factor G1</fullName>
    </alternativeName>
</protein>
<dbReference type="FunFam" id="2.40.30.10:FF:000022">
    <property type="entry name" value="Elongation factor G, mitochondrial"/>
    <property type="match status" value="1"/>
</dbReference>
<evidence type="ECO:0000256" key="6">
    <source>
        <dbReference type="ARBA" id="ARBA00022946"/>
    </source>
</evidence>
<dbReference type="InterPro" id="IPR005517">
    <property type="entry name" value="Transl_elong_EFG/EF2_IV"/>
</dbReference>
<name>A0A194XF53_MOLSC</name>
<keyword evidence="13" id="KW-1185">Reference proteome</keyword>
<dbReference type="GeneID" id="28826542"/>
<evidence type="ECO:0000259" key="11">
    <source>
        <dbReference type="PROSITE" id="PS51722"/>
    </source>
</evidence>
<dbReference type="PRINTS" id="PR00315">
    <property type="entry name" value="ELONGATNFCT"/>
</dbReference>
<dbReference type="PROSITE" id="PS51722">
    <property type="entry name" value="G_TR_2"/>
    <property type="match status" value="1"/>
</dbReference>
<dbReference type="UniPathway" id="UPA00345"/>
<keyword evidence="7 10" id="KW-0496">Mitochondrion</keyword>
<dbReference type="GO" id="GO:0005739">
    <property type="term" value="C:mitochondrion"/>
    <property type="evidence" value="ECO:0007669"/>
    <property type="project" value="UniProtKB-SubCell"/>
</dbReference>
<proteinExistence type="inferred from homology"/>
<dbReference type="InterPro" id="IPR014721">
    <property type="entry name" value="Ribsml_uS5_D2-typ_fold_subgr"/>
</dbReference>
<dbReference type="SUPFAM" id="SSF50447">
    <property type="entry name" value="Translation proteins"/>
    <property type="match status" value="1"/>
</dbReference>
<dbReference type="GO" id="GO:0003746">
    <property type="term" value="F:translation elongation factor activity"/>
    <property type="evidence" value="ECO:0007669"/>
    <property type="project" value="UniProtKB-UniRule"/>
</dbReference>
<evidence type="ECO:0000256" key="2">
    <source>
        <dbReference type="ARBA" id="ARBA00005870"/>
    </source>
</evidence>
<dbReference type="FunCoup" id="A0A194XF53">
    <property type="interactions" value="684"/>
</dbReference>
<dbReference type="InParanoid" id="A0A194XF53"/>
<dbReference type="Pfam" id="PF03144">
    <property type="entry name" value="GTP_EFTU_D2"/>
    <property type="match status" value="1"/>
</dbReference>
<dbReference type="PANTHER" id="PTHR43636">
    <property type="entry name" value="ELONGATION FACTOR G, MITOCHONDRIAL"/>
    <property type="match status" value="1"/>
</dbReference>
<comment type="subcellular location">
    <subcellularLocation>
        <location evidence="1 10">Mitochondrion</location>
    </subcellularLocation>
</comment>
<dbReference type="SUPFAM" id="SSF54211">
    <property type="entry name" value="Ribosomal protein S5 domain 2-like"/>
    <property type="match status" value="1"/>
</dbReference>
<dbReference type="STRING" id="149040.A0A194XF53"/>
<keyword evidence="4 10" id="KW-0251">Elongation factor</keyword>
<dbReference type="InterPro" id="IPR035647">
    <property type="entry name" value="EFG_III/V"/>
</dbReference>
<dbReference type="SUPFAM" id="SSF54980">
    <property type="entry name" value="EF-G C-terminal domain-like"/>
    <property type="match status" value="2"/>
</dbReference>
<dbReference type="CDD" id="cd01886">
    <property type="entry name" value="EF-G"/>
    <property type="match status" value="1"/>
</dbReference>
<dbReference type="HAMAP" id="MF_00054_B">
    <property type="entry name" value="EF_G_EF_2_B"/>
    <property type="match status" value="1"/>
</dbReference>
<dbReference type="NCBIfam" id="NF009381">
    <property type="entry name" value="PRK12740.1-5"/>
    <property type="match status" value="1"/>
</dbReference>
<dbReference type="CDD" id="cd04091">
    <property type="entry name" value="mtEFG1_II_like"/>
    <property type="match status" value="1"/>
</dbReference>
<evidence type="ECO:0000256" key="7">
    <source>
        <dbReference type="ARBA" id="ARBA00023128"/>
    </source>
</evidence>
<feature type="binding site" evidence="10">
    <location>
        <begin position="99"/>
        <end position="106"/>
    </location>
    <ligand>
        <name>GTP</name>
        <dbReference type="ChEBI" id="CHEBI:37565"/>
    </ligand>
</feature>
<dbReference type="PROSITE" id="PS00301">
    <property type="entry name" value="G_TR_1"/>
    <property type="match status" value="1"/>
</dbReference>
<dbReference type="FunFam" id="3.30.70.870:FF:000001">
    <property type="entry name" value="Elongation factor G"/>
    <property type="match status" value="1"/>
</dbReference>
<dbReference type="GO" id="GO:0005525">
    <property type="term" value="F:GTP binding"/>
    <property type="evidence" value="ECO:0007669"/>
    <property type="project" value="UniProtKB-UniRule"/>
</dbReference>
<dbReference type="InterPro" id="IPR031157">
    <property type="entry name" value="G_TR_CS"/>
</dbReference>
<dbReference type="Pfam" id="PF00679">
    <property type="entry name" value="EFG_C"/>
    <property type="match status" value="1"/>
</dbReference>
<dbReference type="FunFam" id="3.30.230.10:FF:000003">
    <property type="entry name" value="Elongation factor G"/>
    <property type="match status" value="1"/>
</dbReference>
<dbReference type="SMART" id="SM00838">
    <property type="entry name" value="EFG_C"/>
    <property type="match status" value="1"/>
</dbReference>
<keyword evidence="6" id="KW-0809">Transit peptide</keyword>
<dbReference type="EMBL" id="KQ947412">
    <property type="protein sequence ID" value="KUJ18764.1"/>
    <property type="molecule type" value="Genomic_DNA"/>
</dbReference>
<evidence type="ECO:0000256" key="10">
    <source>
        <dbReference type="HAMAP-Rule" id="MF_03061"/>
    </source>
</evidence>
<dbReference type="InterPro" id="IPR004161">
    <property type="entry name" value="EFTu-like_2"/>
</dbReference>
<sequence length="795" mass="88095">MRAQRGAVRAAVSFRSCASRPRFLCLNASRTPVAGRGRIGGDGKRWFSETRLLRAGAAEAVLKQAAADPSALTQEAIIDNLDSAERGRLSRLRNIGIAAHIDSGKTTATERVLFYTGRINSIHEVRGKDAVGAKMDSMELEREKGITIQSAATFCDWVKKENRKDETYHINLIDTPGHIDFTIEVERALRVLDGAVMILCAVSGVQSQTITVDRQMRRYNIPRISFVNKMDRMGANPWKAVEQINQKLRIPAAALQVPIGSEDTFNGVVDLIRMKAIYNDGPKGEIIRESDEIPADIKAFAEEKRGVLIETLADVDDEIAEIFLDERTPTPEQMKAAIRRATISLKFTPVMMGSALADKSVQPMLDAVCDYLPNPSEVENLALDKRREEAPVKLVSYNSLPFVGLAFKLEESNYGQLTYIRVYQGTLKKGMNVFNARTDKKVKIPRIVRMHSNEMEDVADIGAGEICAVFGVDCASGDTFTDGGLPYSMTSMFVPDPVISLSIKPKTAKDGNNFSKAMNRFQREDPTFRVHVDAESQETIISGMGELHLDIYIERMRREYKVEVETGKPQVAYRETITQPVKFDHTLKKQTGGAGDFARVVGYMEPLEPDANGYTQSKFREEVTGGSISEKYLFACEKGFLASCEKGPLIGHPVLGALMVINDGATHMTDSSEMAFKNATQQAFRKAFKEAKPQVLEPLMKTTITAPNEFQGNIVGLLNKRNAIINDTEIGPEDFTLQADCSLNAMFGFSSQLRAATQGKGEFGMEFSHYSPAPGQLQKELVAKYEKFQADRNKK</sequence>
<keyword evidence="5 10" id="KW-0648">Protein biosynthesis</keyword>
<gene>
    <name evidence="10" type="primary">MEF1</name>
    <name evidence="12" type="ORF">LY89DRAFT_696240</name>
</gene>
<dbReference type="Pfam" id="PF03764">
    <property type="entry name" value="EFG_IV"/>
    <property type="match status" value="1"/>
</dbReference>
<dbReference type="Pfam" id="PF00009">
    <property type="entry name" value="GTP_EFTU"/>
    <property type="match status" value="1"/>
</dbReference>
<dbReference type="InterPro" id="IPR041095">
    <property type="entry name" value="EFG_II"/>
</dbReference>
<dbReference type="Gene3D" id="2.40.30.10">
    <property type="entry name" value="Translation factors"/>
    <property type="match status" value="1"/>
</dbReference>
<keyword evidence="3 10" id="KW-0547">Nucleotide-binding</keyword>
<dbReference type="Gene3D" id="3.30.230.10">
    <property type="match status" value="1"/>
</dbReference>
<dbReference type="RefSeq" id="XP_018073119.1">
    <property type="nucleotide sequence ID" value="XM_018216816.1"/>
</dbReference>
<dbReference type="InterPro" id="IPR027417">
    <property type="entry name" value="P-loop_NTPase"/>
</dbReference>
<dbReference type="Proteomes" id="UP000070700">
    <property type="component" value="Unassembled WGS sequence"/>
</dbReference>
<dbReference type="CDD" id="cd16262">
    <property type="entry name" value="EFG_III"/>
    <property type="match status" value="1"/>
</dbReference>
<feature type="domain" description="Tr-type G" evidence="11">
    <location>
        <begin position="90"/>
        <end position="376"/>
    </location>
</feature>
<dbReference type="FunFam" id="3.30.70.240:FF:000015">
    <property type="entry name" value="Elongation factor G, mitochondrial"/>
    <property type="match status" value="1"/>
</dbReference>
<dbReference type="GO" id="GO:0003924">
    <property type="term" value="F:GTPase activity"/>
    <property type="evidence" value="ECO:0007669"/>
    <property type="project" value="UniProtKB-UniRule"/>
</dbReference>
<dbReference type="Gene3D" id="3.40.50.300">
    <property type="entry name" value="P-loop containing nucleotide triphosphate hydrolases"/>
    <property type="match status" value="1"/>
</dbReference>
<dbReference type="NCBIfam" id="TIGR00231">
    <property type="entry name" value="small_GTP"/>
    <property type="match status" value="1"/>
</dbReference>
<dbReference type="Gene3D" id="3.30.70.870">
    <property type="entry name" value="Elongation Factor G (Translational Gtpase), domain 3"/>
    <property type="match status" value="1"/>
</dbReference>
<dbReference type="InterPro" id="IPR020568">
    <property type="entry name" value="Ribosomal_Su5_D2-typ_SF"/>
</dbReference>
<evidence type="ECO:0000256" key="8">
    <source>
        <dbReference type="ARBA" id="ARBA00023134"/>
    </source>
</evidence>
<dbReference type="CDD" id="cd01434">
    <property type="entry name" value="EFG_mtEFG1_IV"/>
    <property type="match status" value="1"/>
</dbReference>
<dbReference type="InterPro" id="IPR000795">
    <property type="entry name" value="T_Tr_GTP-bd_dom"/>
</dbReference>
<dbReference type="AlphaFoldDB" id="A0A194XF53"/>
<comment type="similarity">
    <text evidence="2">Belongs to the TRAFAC class translation factor GTPase superfamily. Classic translation factor GTPase family. EF-G/EF-2 subfamily.</text>
</comment>
<dbReference type="OrthoDB" id="198619at2759"/>
<dbReference type="InterPro" id="IPR047872">
    <property type="entry name" value="EFG_IV"/>
</dbReference>
<dbReference type="FunFam" id="3.40.50.300:FF:000558">
    <property type="entry name" value="Elongation factor G, mitochondrial"/>
    <property type="match status" value="1"/>
</dbReference>
<feature type="binding site" evidence="10">
    <location>
        <begin position="174"/>
        <end position="178"/>
    </location>
    <ligand>
        <name>GTP</name>
        <dbReference type="ChEBI" id="CHEBI:37565"/>
    </ligand>
</feature>
<evidence type="ECO:0000256" key="9">
    <source>
        <dbReference type="ARBA" id="ARBA00024731"/>
    </source>
</evidence>
<dbReference type="SUPFAM" id="SSF52540">
    <property type="entry name" value="P-loop containing nucleoside triphosphate hydrolases"/>
    <property type="match status" value="1"/>
</dbReference>
<dbReference type="PANTHER" id="PTHR43636:SF2">
    <property type="entry name" value="ELONGATION FACTOR G, MITOCHONDRIAL"/>
    <property type="match status" value="1"/>
</dbReference>